<evidence type="ECO:0000313" key="7">
    <source>
        <dbReference type="Proteomes" id="UP000008710"/>
    </source>
</evidence>
<sequence>MTGITVLSQRTTRPDCVHRTQPLHGRCARPESQLATNTPPLPGERHGPSEGDIEVRDVVVVGAGLAGLSAGWRLRHWDTLVLESEERVGGRIRSERRGSYWLNWGGHVFAGPGSSTEALLNEAGVMSVDIPGSLQALSMNGKFLRKGHIATYPFRIPMSLSARVATMRAGMKIVAGVGKYTGVVRKRAGESGAMRQQRIYDFANDESFLDFVGDLPEDAAALFKTTVTRSAGNMDQISAGAGIGYFSLVLGFGQGLSRGIVGGPSTLTEALAASLGDRVQLGAAVQEVVHKKDSVIVRYRQDGRDHEVEARTVVLATTADVSHRVGVDLPQDLRDALSQIKYGPHVSSAFLTDETTARPWDDIYAIAAPKRSFAIALNQASIVRGTESVRQPGGSFMTFSPAALGSALLDKSDDEVVNTHLADLEQILGPGFSDTVVEAKAARWKNASPYSFPGRAKLQPTLTRGAGRVFLAGDYLGTLYTETSITSGFSAAQEVASVLATHRQTRQPKMLTVQPASA</sequence>
<gene>
    <name evidence="6" type="ordered locus">RHA1_ro02889</name>
</gene>
<dbReference type="InterPro" id="IPR036188">
    <property type="entry name" value="FAD/NAD-bd_sf"/>
</dbReference>
<organism evidence="6 7">
    <name type="scientific">Rhodococcus jostii (strain RHA1)</name>
    <dbReference type="NCBI Taxonomy" id="101510"/>
    <lineage>
        <taxon>Bacteria</taxon>
        <taxon>Bacillati</taxon>
        <taxon>Actinomycetota</taxon>
        <taxon>Actinomycetes</taxon>
        <taxon>Mycobacteriales</taxon>
        <taxon>Nocardiaceae</taxon>
        <taxon>Rhodococcus</taxon>
    </lineage>
</organism>
<dbReference type="HOGENOM" id="CLU_043641_0_0_11"/>
<feature type="domain" description="Amine oxidase" evidence="5">
    <location>
        <begin position="65"/>
        <end position="495"/>
    </location>
</feature>
<dbReference type="GO" id="GO:0016491">
    <property type="term" value="F:oxidoreductase activity"/>
    <property type="evidence" value="ECO:0007669"/>
    <property type="project" value="UniProtKB-KW"/>
</dbReference>
<evidence type="ECO:0000256" key="3">
    <source>
        <dbReference type="PIRSR" id="PIRSR601613-1"/>
    </source>
</evidence>
<dbReference type="PANTHER" id="PTHR42923">
    <property type="entry name" value="PROTOPORPHYRINOGEN OXIDASE"/>
    <property type="match status" value="1"/>
</dbReference>
<dbReference type="AlphaFoldDB" id="Q0SCP2"/>
<keyword evidence="2" id="KW-0560">Oxidoreductase</keyword>
<feature type="binding site" evidence="3">
    <location>
        <position position="399"/>
    </location>
    <ligand>
        <name>substrate</name>
    </ligand>
</feature>
<evidence type="ECO:0000313" key="6">
    <source>
        <dbReference type="EMBL" id="ABG94694.1"/>
    </source>
</evidence>
<reference evidence="7" key="1">
    <citation type="journal article" date="2006" name="Proc. Natl. Acad. Sci. U.S.A.">
        <title>The complete genome of Rhodococcus sp. RHA1 provides insights into a catabolic powerhouse.</title>
        <authorList>
            <person name="McLeod M.P."/>
            <person name="Warren R.L."/>
            <person name="Hsiao W.W.L."/>
            <person name="Araki N."/>
            <person name="Myhre M."/>
            <person name="Fernandes C."/>
            <person name="Miyazawa D."/>
            <person name="Wong W."/>
            <person name="Lillquist A.L."/>
            <person name="Wang D."/>
            <person name="Dosanjh M."/>
            <person name="Hara H."/>
            <person name="Petrescu A."/>
            <person name="Morin R.D."/>
            <person name="Yang G."/>
            <person name="Stott J.M."/>
            <person name="Schein J.E."/>
            <person name="Shin H."/>
            <person name="Smailus D."/>
            <person name="Siddiqui A.S."/>
            <person name="Marra M.A."/>
            <person name="Jones S.J.M."/>
            <person name="Holt R."/>
            <person name="Brinkman F.S.L."/>
            <person name="Miyauchi K."/>
            <person name="Fukuda M."/>
            <person name="Davies J.E."/>
            <person name="Mohn W.W."/>
            <person name="Eltis L.D."/>
        </authorList>
    </citation>
    <scope>NUCLEOTIDE SEQUENCE [LARGE SCALE GENOMIC DNA]</scope>
    <source>
        <strain evidence="7">RHA1</strain>
    </source>
</reference>
<evidence type="ECO:0000256" key="2">
    <source>
        <dbReference type="ARBA" id="ARBA00023002"/>
    </source>
</evidence>
<dbReference type="InterPro" id="IPR002937">
    <property type="entry name" value="Amino_oxidase"/>
</dbReference>
<evidence type="ECO:0000256" key="4">
    <source>
        <dbReference type="SAM" id="MobiDB-lite"/>
    </source>
</evidence>
<proteinExistence type="predicted"/>
<feature type="binding site" evidence="3">
    <location>
        <position position="285"/>
    </location>
    <ligand>
        <name>FAD</name>
        <dbReference type="ChEBI" id="CHEBI:57692"/>
    </ligand>
</feature>
<comment type="cofactor">
    <cofactor evidence="1">
        <name>FAD</name>
        <dbReference type="ChEBI" id="CHEBI:57692"/>
    </cofactor>
</comment>
<dbReference type="InterPro" id="IPR001613">
    <property type="entry name" value="Flavin_amine_oxidase"/>
</dbReference>
<protein>
    <submittedName>
        <fullName evidence="6">Possible amine oxidase</fullName>
    </submittedName>
</protein>
<dbReference type="PRINTS" id="PR00757">
    <property type="entry name" value="AMINEOXDASEF"/>
</dbReference>
<dbReference type="SUPFAM" id="SSF51905">
    <property type="entry name" value="FAD/NAD(P)-binding domain"/>
    <property type="match status" value="1"/>
</dbReference>
<dbReference type="KEGG" id="rha:RHA1_ro02889"/>
<evidence type="ECO:0000259" key="5">
    <source>
        <dbReference type="Pfam" id="PF01593"/>
    </source>
</evidence>
<dbReference type="Proteomes" id="UP000008710">
    <property type="component" value="Chromosome"/>
</dbReference>
<accession>Q0SCP2</accession>
<dbReference type="Gene3D" id="3.50.50.60">
    <property type="entry name" value="FAD/NAD(P)-binding domain"/>
    <property type="match status" value="1"/>
</dbReference>
<dbReference type="EMBL" id="CP000431">
    <property type="protein sequence ID" value="ABG94694.1"/>
    <property type="molecule type" value="Genomic_DNA"/>
</dbReference>
<feature type="region of interest" description="Disordered" evidence="4">
    <location>
        <begin position="20"/>
        <end position="51"/>
    </location>
</feature>
<dbReference type="Pfam" id="PF01593">
    <property type="entry name" value="Amino_oxidase"/>
    <property type="match status" value="1"/>
</dbReference>
<dbReference type="InterPro" id="IPR050464">
    <property type="entry name" value="Zeta_carotene_desat/Oxidored"/>
</dbReference>
<dbReference type="eggNOG" id="COG1232">
    <property type="taxonomic scope" value="Bacteria"/>
</dbReference>
<name>Q0SCP2_RHOJR</name>
<evidence type="ECO:0000256" key="1">
    <source>
        <dbReference type="ARBA" id="ARBA00001974"/>
    </source>
</evidence>